<keyword evidence="4" id="KW-1185">Reference proteome</keyword>
<reference evidence="3 4" key="1">
    <citation type="submission" date="2019-04" db="EMBL/GenBank/DDBJ databases">
        <title>Corynebacterium endometrii sp. nov., isolated from the uterus of a cow with endometritis.</title>
        <authorList>
            <person name="Ballas P."/>
            <person name="Ruckert C."/>
            <person name="Wagener K."/>
            <person name="Drillich M."/>
            <person name="Kaempfer P."/>
            <person name="Busse H.-J."/>
            <person name="Ehling-Schulz M."/>
        </authorList>
    </citation>
    <scope>NUCLEOTIDE SEQUENCE [LARGE SCALE GENOMIC DNA]</scope>
    <source>
        <strain evidence="3 4">LMM-1653</strain>
    </source>
</reference>
<feature type="transmembrane region" description="Helical" evidence="2">
    <location>
        <begin position="67"/>
        <end position="86"/>
    </location>
</feature>
<dbReference type="InterPro" id="IPR025327">
    <property type="entry name" value="DUF4233"/>
</dbReference>
<evidence type="ECO:0000313" key="3">
    <source>
        <dbReference type="EMBL" id="QCB29024.1"/>
    </source>
</evidence>
<dbReference type="EMBL" id="CP039247">
    <property type="protein sequence ID" value="QCB29024.1"/>
    <property type="molecule type" value="Genomic_DNA"/>
</dbReference>
<feature type="compositionally biased region" description="Basic and acidic residues" evidence="1">
    <location>
        <begin position="1"/>
        <end position="12"/>
    </location>
</feature>
<keyword evidence="2" id="KW-0812">Transmembrane</keyword>
<proteinExistence type="predicted"/>
<evidence type="ECO:0000256" key="2">
    <source>
        <dbReference type="SAM" id="Phobius"/>
    </source>
</evidence>
<dbReference type="RefSeq" id="WP_136141676.1">
    <property type="nucleotide sequence ID" value="NZ_CP039247.1"/>
</dbReference>
<dbReference type="KEGG" id="cee:CENDO_08770"/>
<feature type="transmembrane region" description="Helical" evidence="2">
    <location>
        <begin position="35"/>
        <end position="55"/>
    </location>
</feature>
<name>A0A4P7QJB8_9CORY</name>
<dbReference type="OrthoDB" id="4773077at2"/>
<gene>
    <name evidence="3" type="ORF">CENDO_08770</name>
</gene>
<feature type="region of interest" description="Disordered" evidence="1">
    <location>
        <begin position="1"/>
        <end position="23"/>
    </location>
</feature>
<organism evidence="3 4">
    <name type="scientific">Corynebacterium endometrii</name>
    <dbReference type="NCBI Taxonomy" id="2488819"/>
    <lineage>
        <taxon>Bacteria</taxon>
        <taxon>Bacillati</taxon>
        <taxon>Actinomycetota</taxon>
        <taxon>Actinomycetes</taxon>
        <taxon>Mycobacteriales</taxon>
        <taxon>Corynebacteriaceae</taxon>
        <taxon>Corynebacterium</taxon>
    </lineage>
</organism>
<feature type="transmembrane region" description="Helical" evidence="2">
    <location>
        <begin position="98"/>
        <end position="130"/>
    </location>
</feature>
<protein>
    <recommendedName>
        <fullName evidence="5">DUF4233 domain-containing protein</fullName>
    </recommendedName>
</protein>
<keyword evidence="2" id="KW-0472">Membrane</keyword>
<keyword evidence="2" id="KW-1133">Transmembrane helix</keyword>
<evidence type="ECO:0000256" key="1">
    <source>
        <dbReference type="SAM" id="MobiDB-lite"/>
    </source>
</evidence>
<accession>A0A4P7QJB8</accession>
<evidence type="ECO:0008006" key="5">
    <source>
        <dbReference type="Google" id="ProtNLM"/>
    </source>
</evidence>
<dbReference type="Pfam" id="PF14017">
    <property type="entry name" value="DUF4233"/>
    <property type="match status" value="1"/>
</dbReference>
<sequence length="152" mass="16885">MTKPDPAHRPVPEEEIGPLGLGHKPVKDPFKGLNGMVSGVLILEGISLLLALLVVLKVEGGALWTPFNWGFITVLGLIHFILPAFVKKPWFFPVTLAIQLVGLVVGFFVHWSLAAMVLIYIGIWFFALHLRSNMIERMRRGLLTTQHLEAGQ</sequence>
<dbReference type="AlphaFoldDB" id="A0A4P7QJB8"/>
<evidence type="ECO:0000313" key="4">
    <source>
        <dbReference type="Proteomes" id="UP000296352"/>
    </source>
</evidence>
<dbReference type="Proteomes" id="UP000296352">
    <property type="component" value="Chromosome"/>
</dbReference>